<keyword evidence="6 10" id="KW-0862">Zinc</keyword>
<dbReference type="Pfam" id="PF16900">
    <property type="entry name" value="REPA_OB_2"/>
    <property type="match status" value="1"/>
</dbReference>
<dbReference type="AlphaFoldDB" id="A0AAE0C6P9"/>
<dbReference type="GO" id="GO:0005634">
    <property type="term" value="C:nucleus"/>
    <property type="evidence" value="ECO:0007669"/>
    <property type="project" value="UniProtKB-SubCell"/>
</dbReference>
<keyword evidence="5 10" id="KW-0863">Zinc-finger</keyword>
<comment type="similarity">
    <text evidence="2 10">Belongs to the replication factor A protein 1 family.</text>
</comment>
<evidence type="ECO:0000259" key="12">
    <source>
        <dbReference type="Pfam" id="PF08646"/>
    </source>
</evidence>
<evidence type="ECO:0000313" key="15">
    <source>
        <dbReference type="Proteomes" id="UP001190700"/>
    </source>
</evidence>
<dbReference type="GO" id="GO:0008270">
    <property type="term" value="F:zinc ion binding"/>
    <property type="evidence" value="ECO:0007669"/>
    <property type="project" value="UniProtKB-KW"/>
</dbReference>
<evidence type="ECO:0000256" key="1">
    <source>
        <dbReference type="ARBA" id="ARBA00004123"/>
    </source>
</evidence>
<dbReference type="GO" id="GO:0006310">
    <property type="term" value="P:DNA recombination"/>
    <property type="evidence" value="ECO:0007669"/>
    <property type="project" value="UniProtKB-KW"/>
</dbReference>
<dbReference type="InterPro" id="IPR012340">
    <property type="entry name" value="NA-bd_OB-fold"/>
</dbReference>
<evidence type="ECO:0000313" key="14">
    <source>
        <dbReference type="EMBL" id="KAK3249418.1"/>
    </source>
</evidence>
<dbReference type="PANTHER" id="PTHR47165">
    <property type="entry name" value="OS03G0429900 PROTEIN"/>
    <property type="match status" value="1"/>
</dbReference>
<dbReference type="Gene3D" id="2.40.50.140">
    <property type="entry name" value="Nucleic acid-binding proteins"/>
    <property type="match status" value="3"/>
</dbReference>
<dbReference type="InterPro" id="IPR047192">
    <property type="entry name" value="Euk_RPA1_DBD_C"/>
</dbReference>
<comment type="caution">
    <text evidence="14">The sequence shown here is derived from an EMBL/GenBank/DDBJ whole genome shotgun (WGS) entry which is preliminary data.</text>
</comment>
<sequence length="400" mass="44633">MRKWHNARGEGKVFSFDVVDEHQGEIRLTCFNQVAEKFEPMVQVGGVYVISKGSLKPKRKEFNNTNSDYEISLELSSVVEECSEEVDIPRVIYQFSKVRDLQEMDFGSVMDICGIPETIGEAAVIMRRDGTETQKRTMTVVDDSGCSVEVTAWGTIGAETIPQLEQMFQQGLRPVVAFKGLRLGNFGGRSLSTISSSQINIDPEVPEAAAVRNWYAQGGAQNKTSLTTAYGGRADKKCTFGMLKDEQSSGSLPGTLFLQVTGTISFIRSDSGVMYPACPRMNGERACNKKMRQEGQDEKWYCEKCQSESPTVDWRYIFSILAMDHTSACWLSLFNEAGESIFGMTANQLKDLQDNNTLEYERVVSAANFKTFHFKVRVAEDTYNDERPALMRCGALSALP</sequence>
<protein>
    <recommendedName>
        <fullName evidence="10">Replication protein A subunit</fullName>
    </recommendedName>
</protein>
<dbReference type="FunFam" id="2.40.50.140:FF:000041">
    <property type="entry name" value="Replication protein A subunit"/>
    <property type="match status" value="1"/>
</dbReference>
<gene>
    <name evidence="14" type="ORF">CYMTET_41153</name>
</gene>
<dbReference type="GO" id="GO:0003677">
    <property type="term" value="F:DNA binding"/>
    <property type="evidence" value="ECO:0007669"/>
    <property type="project" value="UniProtKB-KW"/>
</dbReference>
<dbReference type="CDD" id="cd04475">
    <property type="entry name" value="RPA1_DBD_B"/>
    <property type="match status" value="1"/>
</dbReference>
<dbReference type="SUPFAM" id="SSF50249">
    <property type="entry name" value="Nucleic acid-binding proteins"/>
    <property type="match status" value="3"/>
</dbReference>
<comment type="subcellular location">
    <subcellularLocation>
        <location evidence="1 10">Nucleus</location>
    </subcellularLocation>
</comment>
<evidence type="ECO:0000256" key="10">
    <source>
        <dbReference type="RuleBase" id="RU364130"/>
    </source>
</evidence>
<dbReference type="Proteomes" id="UP001190700">
    <property type="component" value="Unassembled WGS sequence"/>
</dbReference>
<dbReference type="InterPro" id="IPR013955">
    <property type="entry name" value="Rep_factor-A_C"/>
</dbReference>
<dbReference type="CDD" id="cd04474">
    <property type="entry name" value="RPA1_DBD_A"/>
    <property type="match status" value="1"/>
</dbReference>
<dbReference type="InterPro" id="IPR004365">
    <property type="entry name" value="NA-bd_OB_tRNA"/>
</dbReference>
<keyword evidence="4 10" id="KW-0479">Metal-binding</keyword>
<comment type="function">
    <text evidence="10">Component of the replication protein A complex (RPA) required for DNA recombination, repair and replication. The activity of RPA is mediated by single-stranded DNA binding and protein interactions. Probably involved in repair of double-strand DNA breaks (DSBs) induced by genotoxic stresses.</text>
</comment>
<dbReference type="GO" id="GO:0006281">
    <property type="term" value="P:DNA repair"/>
    <property type="evidence" value="ECO:0007669"/>
    <property type="project" value="InterPro"/>
</dbReference>
<dbReference type="GO" id="GO:0006260">
    <property type="term" value="P:DNA replication"/>
    <property type="evidence" value="ECO:0007669"/>
    <property type="project" value="UniProtKB-KW"/>
</dbReference>
<evidence type="ECO:0000256" key="4">
    <source>
        <dbReference type="ARBA" id="ARBA00022723"/>
    </source>
</evidence>
<keyword evidence="3 10" id="KW-0235">DNA replication</keyword>
<feature type="domain" description="OB" evidence="11">
    <location>
        <begin position="5"/>
        <end position="71"/>
    </location>
</feature>
<evidence type="ECO:0000256" key="9">
    <source>
        <dbReference type="ARBA" id="ARBA00023242"/>
    </source>
</evidence>
<dbReference type="InterPro" id="IPR031657">
    <property type="entry name" value="REPA_OB_2"/>
</dbReference>
<evidence type="ECO:0000256" key="2">
    <source>
        <dbReference type="ARBA" id="ARBA00005690"/>
    </source>
</evidence>
<dbReference type="InterPro" id="IPR004591">
    <property type="entry name" value="Rfa1"/>
</dbReference>
<feature type="domain" description="Replication protein A OB" evidence="13">
    <location>
        <begin position="99"/>
        <end position="202"/>
    </location>
</feature>
<dbReference type="FunFam" id="2.40.50.140:FF:000064">
    <property type="entry name" value="Replication protein A subunit"/>
    <property type="match status" value="1"/>
</dbReference>
<feature type="domain" description="Replication factor A C-terminal" evidence="12">
    <location>
        <begin position="257"/>
        <end position="387"/>
    </location>
</feature>
<evidence type="ECO:0000256" key="5">
    <source>
        <dbReference type="ARBA" id="ARBA00022771"/>
    </source>
</evidence>
<evidence type="ECO:0000259" key="13">
    <source>
        <dbReference type="Pfam" id="PF16900"/>
    </source>
</evidence>
<keyword evidence="15" id="KW-1185">Reference proteome</keyword>
<organism evidence="14 15">
    <name type="scientific">Cymbomonas tetramitiformis</name>
    <dbReference type="NCBI Taxonomy" id="36881"/>
    <lineage>
        <taxon>Eukaryota</taxon>
        <taxon>Viridiplantae</taxon>
        <taxon>Chlorophyta</taxon>
        <taxon>Pyramimonadophyceae</taxon>
        <taxon>Pyramimonadales</taxon>
        <taxon>Pyramimonadaceae</taxon>
        <taxon>Cymbomonas</taxon>
    </lineage>
</organism>
<evidence type="ECO:0000256" key="6">
    <source>
        <dbReference type="ARBA" id="ARBA00022833"/>
    </source>
</evidence>
<comment type="subunit">
    <text evidence="10">Heterotrimer of RPA1, RPA2 and RPA3 (canonical replication protein A complex).</text>
</comment>
<dbReference type="EMBL" id="LGRX02027357">
    <property type="protein sequence ID" value="KAK3249418.1"/>
    <property type="molecule type" value="Genomic_DNA"/>
</dbReference>
<evidence type="ECO:0000259" key="11">
    <source>
        <dbReference type="Pfam" id="PF01336"/>
    </source>
</evidence>
<dbReference type="FunFam" id="2.40.50.140:FF:000090">
    <property type="entry name" value="Replication protein A subunit"/>
    <property type="match status" value="1"/>
</dbReference>
<reference evidence="14 15" key="1">
    <citation type="journal article" date="2015" name="Genome Biol. Evol.">
        <title>Comparative Genomics of a Bacterivorous Green Alga Reveals Evolutionary Causalities and Consequences of Phago-Mixotrophic Mode of Nutrition.</title>
        <authorList>
            <person name="Burns J.A."/>
            <person name="Paasch A."/>
            <person name="Narechania A."/>
            <person name="Kim E."/>
        </authorList>
    </citation>
    <scope>NUCLEOTIDE SEQUENCE [LARGE SCALE GENOMIC DNA]</scope>
    <source>
        <strain evidence="14 15">PLY_AMNH</strain>
    </source>
</reference>
<dbReference type="Pfam" id="PF08646">
    <property type="entry name" value="Rep_fac-A_C"/>
    <property type="match status" value="1"/>
</dbReference>
<keyword evidence="8" id="KW-0233">DNA recombination</keyword>
<accession>A0AAE0C6P9</accession>
<keyword evidence="9 10" id="KW-0539">Nucleus</keyword>
<proteinExistence type="inferred from homology"/>
<evidence type="ECO:0000256" key="7">
    <source>
        <dbReference type="ARBA" id="ARBA00023125"/>
    </source>
</evidence>
<dbReference type="PANTHER" id="PTHR47165:SF4">
    <property type="entry name" value="OS03G0429900 PROTEIN"/>
    <property type="match status" value="1"/>
</dbReference>
<name>A0AAE0C6P9_9CHLO</name>
<dbReference type="NCBIfam" id="TIGR00617">
    <property type="entry name" value="rpa1"/>
    <property type="match status" value="1"/>
</dbReference>
<dbReference type="CDD" id="cd04476">
    <property type="entry name" value="RPA1_DBD_C"/>
    <property type="match status" value="1"/>
</dbReference>
<evidence type="ECO:0000256" key="3">
    <source>
        <dbReference type="ARBA" id="ARBA00022705"/>
    </source>
</evidence>
<evidence type="ECO:0000256" key="8">
    <source>
        <dbReference type="ARBA" id="ARBA00023172"/>
    </source>
</evidence>
<dbReference type="Pfam" id="PF01336">
    <property type="entry name" value="tRNA_anti-codon"/>
    <property type="match status" value="1"/>
</dbReference>
<keyword evidence="7 10" id="KW-0238">DNA-binding</keyword>